<name>A0A9Q1FD79_SYNKA</name>
<dbReference type="Proteomes" id="UP001152622">
    <property type="component" value="Chromosome 6"/>
</dbReference>
<organism evidence="1 2">
    <name type="scientific">Synaphobranchus kaupii</name>
    <name type="common">Kaup's arrowtooth eel</name>
    <dbReference type="NCBI Taxonomy" id="118154"/>
    <lineage>
        <taxon>Eukaryota</taxon>
        <taxon>Metazoa</taxon>
        <taxon>Chordata</taxon>
        <taxon>Craniata</taxon>
        <taxon>Vertebrata</taxon>
        <taxon>Euteleostomi</taxon>
        <taxon>Actinopterygii</taxon>
        <taxon>Neopterygii</taxon>
        <taxon>Teleostei</taxon>
        <taxon>Anguilliformes</taxon>
        <taxon>Synaphobranchidae</taxon>
        <taxon>Synaphobranchus</taxon>
    </lineage>
</organism>
<protein>
    <submittedName>
        <fullName evidence="1">Uncharacterized protein</fullName>
    </submittedName>
</protein>
<evidence type="ECO:0000313" key="1">
    <source>
        <dbReference type="EMBL" id="KAJ8356193.1"/>
    </source>
</evidence>
<proteinExistence type="predicted"/>
<dbReference type="EMBL" id="JAINUF010000006">
    <property type="protein sequence ID" value="KAJ8356193.1"/>
    <property type="molecule type" value="Genomic_DNA"/>
</dbReference>
<dbReference type="OrthoDB" id="8599862at2759"/>
<evidence type="ECO:0000313" key="2">
    <source>
        <dbReference type="Proteomes" id="UP001152622"/>
    </source>
</evidence>
<reference evidence="1" key="1">
    <citation type="journal article" date="2023" name="Science">
        <title>Genome structures resolve the early diversification of teleost fishes.</title>
        <authorList>
            <person name="Parey E."/>
            <person name="Louis A."/>
            <person name="Montfort J."/>
            <person name="Bouchez O."/>
            <person name="Roques C."/>
            <person name="Iampietro C."/>
            <person name="Lluch J."/>
            <person name="Castinel A."/>
            <person name="Donnadieu C."/>
            <person name="Desvignes T."/>
            <person name="Floi Bucao C."/>
            <person name="Jouanno E."/>
            <person name="Wen M."/>
            <person name="Mejri S."/>
            <person name="Dirks R."/>
            <person name="Jansen H."/>
            <person name="Henkel C."/>
            <person name="Chen W.J."/>
            <person name="Zahm M."/>
            <person name="Cabau C."/>
            <person name="Klopp C."/>
            <person name="Thompson A.W."/>
            <person name="Robinson-Rechavi M."/>
            <person name="Braasch I."/>
            <person name="Lecointre G."/>
            <person name="Bobe J."/>
            <person name="Postlethwait J.H."/>
            <person name="Berthelot C."/>
            <person name="Roest Crollius H."/>
            <person name="Guiguen Y."/>
        </authorList>
    </citation>
    <scope>NUCLEOTIDE SEQUENCE</scope>
    <source>
        <strain evidence="1">WJC10195</strain>
    </source>
</reference>
<accession>A0A9Q1FD79</accession>
<keyword evidence="2" id="KW-1185">Reference proteome</keyword>
<gene>
    <name evidence="1" type="ORF">SKAU_G00189870</name>
</gene>
<sequence length="293" mass="32776">MNYKQQFPVQRIDMETILSTKFQLNQQQVLEPVLITNLDYAARIITCMPTAILSRLTLSISGERVLVKFILDNYKSGLNYCQSPAQPYQSDIHFTVISNDGQPQLIRHVVCGHVITDSDIQDVHFSGHNCQDMVKSCSLQARVLVSQGNTQGIGVLHIICNSLSLTYSIGGNTKDSQSVVSESPQTKQQTVINSYILKTQCRLKFPQVNTLTALLKMKCWLEQEKPQKRGLIACMDHLLKKVAEHPDPHDCRLNLILQSDGDMVELFTESLGRQVYISGGTNGVSMIPAQLDK</sequence>
<dbReference type="AlphaFoldDB" id="A0A9Q1FD79"/>
<comment type="caution">
    <text evidence="1">The sequence shown here is derived from an EMBL/GenBank/DDBJ whole genome shotgun (WGS) entry which is preliminary data.</text>
</comment>